<feature type="transmembrane region" description="Helical" evidence="1">
    <location>
        <begin position="38"/>
        <end position="56"/>
    </location>
</feature>
<keyword evidence="1" id="KW-0812">Transmembrane</keyword>
<keyword evidence="1" id="KW-0472">Membrane</keyword>
<proteinExistence type="predicted"/>
<dbReference type="AlphaFoldDB" id="A0A814QN66"/>
<keyword evidence="1" id="KW-1133">Transmembrane helix</keyword>
<accession>A0A814QN66</accession>
<reference evidence="2" key="1">
    <citation type="submission" date="2021-02" db="EMBL/GenBank/DDBJ databases">
        <authorList>
            <person name="Nowell W R."/>
        </authorList>
    </citation>
    <scope>NUCLEOTIDE SEQUENCE</scope>
</reference>
<evidence type="ECO:0000313" key="3">
    <source>
        <dbReference type="Proteomes" id="UP000663860"/>
    </source>
</evidence>
<sequence length="123" mass="13244">MDIDVDAIIVVSDTAVVVVCGTVTVVVVVVVIVCGTVVVVVVVVCGTGVIVSYVVVDDEVVIEVMVSDFFGAKATNFNNRPRITATIIKPMTEVTILVRRLRHHLRITLTLGSYSMNAWLVCI</sequence>
<name>A0A814QN66_9BILA</name>
<organism evidence="2 3">
    <name type="scientific">Adineta steineri</name>
    <dbReference type="NCBI Taxonomy" id="433720"/>
    <lineage>
        <taxon>Eukaryota</taxon>
        <taxon>Metazoa</taxon>
        <taxon>Spiralia</taxon>
        <taxon>Gnathifera</taxon>
        <taxon>Rotifera</taxon>
        <taxon>Eurotatoria</taxon>
        <taxon>Bdelloidea</taxon>
        <taxon>Adinetida</taxon>
        <taxon>Adinetidae</taxon>
        <taxon>Adineta</taxon>
    </lineage>
</organism>
<dbReference type="EMBL" id="CAJNOE010000288">
    <property type="protein sequence ID" value="CAF1121880.1"/>
    <property type="molecule type" value="Genomic_DNA"/>
</dbReference>
<comment type="caution">
    <text evidence="2">The sequence shown here is derived from an EMBL/GenBank/DDBJ whole genome shotgun (WGS) entry which is preliminary data.</text>
</comment>
<evidence type="ECO:0000256" key="1">
    <source>
        <dbReference type="SAM" id="Phobius"/>
    </source>
</evidence>
<feature type="transmembrane region" description="Helical" evidence="1">
    <location>
        <begin position="7"/>
        <end position="32"/>
    </location>
</feature>
<protein>
    <submittedName>
        <fullName evidence="2">Uncharacterized protein</fullName>
    </submittedName>
</protein>
<gene>
    <name evidence="2" type="ORF">IZO911_LOCUS24191</name>
</gene>
<dbReference type="Proteomes" id="UP000663860">
    <property type="component" value="Unassembled WGS sequence"/>
</dbReference>
<evidence type="ECO:0000313" key="2">
    <source>
        <dbReference type="EMBL" id="CAF1121880.1"/>
    </source>
</evidence>